<accession>A0A178FH66</accession>
<dbReference type="Gene3D" id="3.40.50.150">
    <property type="entry name" value="Vaccinia Virus protein VP39"/>
    <property type="match status" value="1"/>
</dbReference>
<organism evidence="11 12">
    <name type="scientific">Trichophyton violaceum</name>
    <dbReference type="NCBI Taxonomy" id="34388"/>
    <lineage>
        <taxon>Eukaryota</taxon>
        <taxon>Fungi</taxon>
        <taxon>Dikarya</taxon>
        <taxon>Ascomycota</taxon>
        <taxon>Pezizomycotina</taxon>
        <taxon>Eurotiomycetes</taxon>
        <taxon>Eurotiomycetidae</taxon>
        <taxon>Onygenales</taxon>
        <taxon>Arthrodermataceae</taxon>
        <taxon>Trichophyton</taxon>
    </lineage>
</organism>
<proteinExistence type="inferred from homology"/>
<dbReference type="InterPro" id="IPR011009">
    <property type="entry name" value="Kinase-like_dom_sf"/>
</dbReference>
<dbReference type="InterPro" id="IPR029063">
    <property type="entry name" value="SAM-dependent_MTases_sf"/>
</dbReference>
<dbReference type="Gene3D" id="3.30.200.20">
    <property type="entry name" value="Phosphorylase Kinase, domain 1"/>
    <property type="match status" value="1"/>
</dbReference>
<evidence type="ECO:0000256" key="3">
    <source>
        <dbReference type="ARBA" id="ARBA00011890"/>
    </source>
</evidence>
<dbReference type="EC" id="2.1.1.77" evidence="3"/>
<feature type="compositionally biased region" description="Acidic residues" evidence="8">
    <location>
        <begin position="454"/>
        <end position="465"/>
    </location>
</feature>
<dbReference type="PROSITE" id="PS00108">
    <property type="entry name" value="PROTEIN_KINASE_ST"/>
    <property type="match status" value="1"/>
</dbReference>
<keyword evidence="9" id="KW-1133">Transmembrane helix</keyword>
<evidence type="ECO:0000256" key="9">
    <source>
        <dbReference type="SAM" id="Phobius"/>
    </source>
</evidence>
<dbReference type="EMBL" id="LHPN01000005">
    <property type="protein sequence ID" value="OAL71669.1"/>
    <property type="molecule type" value="Genomic_DNA"/>
</dbReference>
<feature type="transmembrane region" description="Helical" evidence="9">
    <location>
        <begin position="517"/>
        <end position="537"/>
    </location>
</feature>
<evidence type="ECO:0000256" key="6">
    <source>
        <dbReference type="ARBA" id="ARBA00022679"/>
    </source>
</evidence>
<dbReference type="SUPFAM" id="SSF56112">
    <property type="entry name" value="Protein kinase-like (PK-like)"/>
    <property type="match status" value="1"/>
</dbReference>
<dbReference type="Pfam" id="PF00069">
    <property type="entry name" value="Pkinase"/>
    <property type="match status" value="2"/>
</dbReference>
<protein>
    <recommendedName>
        <fullName evidence="3">protein-L-isoaspartate(D-aspartate) O-methyltransferase</fullName>
        <ecNumber evidence="3">2.1.1.77</ecNumber>
    </recommendedName>
</protein>
<keyword evidence="4" id="KW-0963">Cytoplasm</keyword>
<dbReference type="Pfam" id="PF01135">
    <property type="entry name" value="PCMT"/>
    <property type="match status" value="1"/>
</dbReference>
<feature type="region of interest" description="Disordered" evidence="8">
    <location>
        <begin position="1"/>
        <end position="68"/>
    </location>
</feature>
<evidence type="ECO:0000256" key="2">
    <source>
        <dbReference type="ARBA" id="ARBA00005369"/>
    </source>
</evidence>
<keyword evidence="11" id="KW-0418">Kinase</keyword>
<evidence type="ECO:0000256" key="4">
    <source>
        <dbReference type="ARBA" id="ARBA00022490"/>
    </source>
</evidence>
<feature type="transmembrane region" description="Helical" evidence="9">
    <location>
        <begin position="477"/>
        <end position="496"/>
    </location>
</feature>
<gene>
    <name evidence="11" type="ORF">A7D00_3698</name>
</gene>
<evidence type="ECO:0000256" key="8">
    <source>
        <dbReference type="SAM" id="MobiDB-lite"/>
    </source>
</evidence>
<dbReference type="GO" id="GO:0032259">
    <property type="term" value="P:methylation"/>
    <property type="evidence" value="ECO:0007669"/>
    <property type="project" value="UniProtKB-KW"/>
</dbReference>
<keyword evidence="12" id="KW-1185">Reference proteome</keyword>
<dbReference type="InterPro" id="IPR000719">
    <property type="entry name" value="Prot_kinase_dom"/>
</dbReference>
<evidence type="ECO:0000259" key="10">
    <source>
        <dbReference type="PROSITE" id="PS50011"/>
    </source>
</evidence>
<dbReference type="GO" id="GO:0005737">
    <property type="term" value="C:cytoplasm"/>
    <property type="evidence" value="ECO:0007669"/>
    <property type="project" value="UniProtKB-SubCell"/>
</dbReference>
<evidence type="ECO:0000256" key="7">
    <source>
        <dbReference type="ARBA" id="ARBA00022691"/>
    </source>
</evidence>
<dbReference type="InterPro" id="IPR000682">
    <property type="entry name" value="PCMT"/>
</dbReference>
<keyword evidence="9" id="KW-0472">Membrane</keyword>
<dbReference type="CDD" id="cd02440">
    <property type="entry name" value="AdoMet_MTases"/>
    <property type="match status" value="1"/>
</dbReference>
<evidence type="ECO:0000313" key="11">
    <source>
        <dbReference type="EMBL" id="OAL71669.1"/>
    </source>
</evidence>
<feature type="domain" description="Protein kinase" evidence="10">
    <location>
        <begin position="81"/>
        <end position="428"/>
    </location>
</feature>
<name>A0A178FH66_TRIVO</name>
<evidence type="ECO:0000256" key="1">
    <source>
        <dbReference type="ARBA" id="ARBA00004496"/>
    </source>
</evidence>
<dbReference type="Proteomes" id="UP000243519">
    <property type="component" value="Unassembled WGS sequence"/>
</dbReference>
<dbReference type="GO" id="GO:0004672">
    <property type="term" value="F:protein kinase activity"/>
    <property type="evidence" value="ECO:0007669"/>
    <property type="project" value="InterPro"/>
</dbReference>
<comment type="similarity">
    <text evidence="2">Belongs to the methyltransferase superfamily. L-isoaspartyl/D-aspartyl protein methyltransferase family.</text>
</comment>
<feature type="compositionally biased region" description="Acidic residues" evidence="8">
    <location>
        <begin position="45"/>
        <end position="61"/>
    </location>
</feature>
<evidence type="ECO:0000313" key="12">
    <source>
        <dbReference type="Proteomes" id="UP000243519"/>
    </source>
</evidence>
<dbReference type="PANTHER" id="PTHR11579:SF0">
    <property type="entry name" value="PROTEIN-L-ISOASPARTATE(D-ASPARTATE) O-METHYLTRANSFERASE"/>
    <property type="match status" value="1"/>
</dbReference>
<feature type="compositionally biased region" description="Basic and acidic residues" evidence="8">
    <location>
        <begin position="16"/>
        <end position="44"/>
    </location>
</feature>
<dbReference type="SMART" id="SM00220">
    <property type="entry name" value="S_TKc"/>
    <property type="match status" value="1"/>
</dbReference>
<dbReference type="PANTHER" id="PTHR11579">
    <property type="entry name" value="PROTEIN-L-ISOASPARTATE O-METHYLTRANSFERASE"/>
    <property type="match status" value="1"/>
</dbReference>
<dbReference type="GO" id="GO:0005524">
    <property type="term" value="F:ATP binding"/>
    <property type="evidence" value="ECO:0007669"/>
    <property type="project" value="InterPro"/>
</dbReference>
<dbReference type="SUPFAM" id="SSF53335">
    <property type="entry name" value="S-adenosyl-L-methionine-dependent methyltransferases"/>
    <property type="match status" value="1"/>
</dbReference>
<keyword evidence="7" id="KW-0949">S-adenosyl-L-methionine</keyword>
<dbReference type="NCBIfam" id="TIGR00080">
    <property type="entry name" value="pimt"/>
    <property type="match status" value="1"/>
</dbReference>
<dbReference type="AlphaFoldDB" id="A0A178FH66"/>
<dbReference type="PROSITE" id="PS50011">
    <property type="entry name" value="PROTEIN_KINASE_DOM"/>
    <property type="match status" value="1"/>
</dbReference>
<dbReference type="PROSITE" id="PS01279">
    <property type="entry name" value="PCMT"/>
    <property type="match status" value="1"/>
</dbReference>
<feature type="compositionally biased region" description="Polar residues" evidence="8">
    <location>
        <begin position="1"/>
        <end position="13"/>
    </location>
</feature>
<dbReference type="OrthoDB" id="10020333at2759"/>
<dbReference type="GO" id="GO:0004719">
    <property type="term" value="F:protein-L-isoaspartate (D-aspartate) O-methyltransferase activity"/>
    <property type="evidence" value="ECO:0007669"/>
    <property type="project" value="UniProtKB-EC"/>
</dbReference>
<dbReference type="CDD" id="cd14019">
    <property type="entry name" value="STKc_Cdc7"/>
    <property type="match status" value="1"/>
</dbReference>
<comment type="subcellular location">
    <subcellularLocation>
        <location evidence="1">Cytoplasm</location>
    </subcellularLocation>
</comment>
<sequence>MSDYAASNHSPPAQETGKDEMSDCWDDETRSLDYEENDIAHEDDYIPTDEADTESEHEEQDETVREDMRKLQDEEILRGKFRLINRVGEGTFSTVYKAQDLTCNEGAFLADPLDPSKPLRKPKKHYVALKKIYVTSSPARILNELEILHDLRGHPAVCHIKAAFRLDDQVIAVLPYFPHTDFRLMFRTFLVEDMRHYFKSLLEGLAFVHKLGVIHRDIKPTNFLYNPKLRRGVLVDFGLAEYENEDGNCMCSTVGTRALVHKHDQIMDSIRFSKQTPVGYPRNDSRPSRRANRAGTRGFRAPEVLFKCTNQNTKLDVWSVGVILLTFLARRFPFFHSMDDADALIEIASIFGKNKMQLTAAEHGLVFDTTIPTILPKGHSLERIIRWSSSVVELTDREIQAVNLLEKLLEPSALLRWSADGALYHEFFTNPQGADLPWGGEDPANLERHSDHGDDNDDTACDAGDELQLRRPTGPPMTSWVALLAISVFLPTSFSATPLPTIPIGSGQVQRHLGDRGLCLIGAFVVTIAIAIGFIGLSNQHLHLPSAFVCESYHAISRYITDCFFDRKPATMAWQCTGRSNFQLIENLFTADLIKSQRVKNAMLKVDRGHYSPSNPYNDSPQSIGFAATISAPHMHAHACEYLLPFLHPGARVLDIGCGSGYLSHVFAELITDAPASDGCVVGIDHIQGLVDLSLKNLAKSEEGRKLLDSGKIKIVKGDGRKGWAEGGPYDAIHVGAAAATMHSELIDQLRAPGRMFIPVDAESTTSVLGSQGQHVWIVDKAEDGSVNKKKVFGVSYVPLTDAPEE</sequence>
<feature type="region of interest" description="Disordered" evidence="8">
    <location>
        <begin position="434"/>
        <end position="472"/>
    </location>
</feature>
<reference evidence="11 12" key="1">
    <citation type="submission" date="2016-05" db="EMBL/GenBank/DDBJ databases">
        <title>Genome sequencing of Trichophyton violaceum CMCC(F)T3l isolated from hair.</title>
        <authorList>
            <person name="Zhan P."/>
            <person name="Tao Y."/>
            <person name="Liu W."/>
        </authorList>
    </citation>
    <scope>NUCLEOTIDE SEQUENCE [LARGE SCALE GENOMIC DNA]</scope>
    <source>
        <strain evidence="12">CMCC(F)T3l</strain>
    </source>
</reference>
<dbReference type="Gene3D" id="1.10.510.10">
    <property type="entry name" value="Transferase(Phosphotransferase) domain 1"/>
    <property type="match status" value="1"/>
</dbReference>
<keyword evidence="9" id="KW-0812">Transmembrane</keyword>
<keyword evidence="5" id="KW-0489">Methyltransferase</keyword>
<keyword evidence="6" id="KW-0808">Transferase</keyword>
<comment type="caution">
    <text evidence="11">The sequence shown here is derived from an EMBL/GenBank/DDBJ whole genome shotgun (WGS) entry which is preliminary data.</text>
</comment>
<evidence type="ECO:0000256" key="5">
    <source>
        <dbReference type="ARBA" id="ARBA00022603"/>
    </source>
</evidence>
<dbReference type="InterPro" id="IPR008271">
    <property type="entry name" value="Ser/Thr_kinase_AS"/>
</dbReference>